<dbReference type="InParanoid" id="A0A2S8SUA4"/>
<accession>A0A2S8SUA4</accession>
<comment type="caution">
    <text evidence="1">The sequence shown here is derived from an EMBL/GenBank/DDBJ whole genome shotgun (WGS) entry which is preliminary data.</text>
</comment>
<protein>
    <submittedName>
        <fullName evidence="1">Uncharacterized protein</fullName>
    </submittedName>
</protein>
<dbReference type="OrthoDB" id="370799at2"/>
<dbReference type="Proteomes" id="UP000237684">
    <property type="component" value="Unassembled WGS sequence"/>
</dbReference>
<dbReference type="RefSeq" id="WP_105483153.1">
    <property type="nucleotide sequence ID" value="NZ_NIGF01000005.1"/>
</dbReference>
<dbReference type="AlphaFoldDB" id="A0A2S8SUA4"/>
<evidence type="ECO:0000313" key="1">
    <source>
        <dbReference type="EMBL" id="PQV64358.1"/>
    </source>
</evidence>
<evidence type="ECO:0000313" key="2">
    <source>
        <dbReference type="Proteomes" id="UP000237684"/>
    </source>
</evidence>
<dbReference type="EMBL" id="NIGF01000005">
    <property type="protein sequence ID" value="PQV64358.1"/>
    <property type="molecule type" value="Genomic_DNA"/>
</dbReference>
<proteinExistence type="predicted"/>
<reference evidence="1 2" key="1">
    <citation type="journal article" date="2018" name="Syst. Appl. Microbiol.">
        <title>Abditibacterium utsteinense sp. nov., the first cultivated member of candidate phylum FBP, isolated from ice-free Antarctic soil samples.</title>
        <authorList>
            <person name="Tahon G."/>
            <person name="Tytgat B."/>
            <person name="Lebbe L."/>
            <person name="Carlier A."/>
            <person name="Willems A."/>
        </authorList>
    </citation>
    <scope>NUCLEOTIDE SEQUENCE [LARGE SCALE GENOMIC DNA]</scope>
    <source>
        <strain evidence="1 2">LMG 29911</strain>
    </source>
</reference>
<organism evidence="1 2">
    <name type="scientific">Abditibacterium utsteinense</name>
    <dbReference type="NCBI Taxonomy" id="1960156"/>
    <lineage>
        <taxon>Bacteria</taxon>
        <taxon>Pseudomonadati</taxon>
        <taxon>Abditibacteriota</taxon>
        <taxon>Abditibacteriia</taxon>
        <taxon>Abditibacteriales</taxon>
        <taxon>Abditibacteriaceae</taxon>
        <taxon>Abditibacterium</taxon>
    </lineage>
</organism>
<name>A0A2S8SUA4_9BACT</name>
<sequence length="174" mass="20125">MSRHFAEFFAQLEPRTPTLFPIQSADSALSQEIMNADLFAGKSGEFVELCRVGLLLWNDDLDFSHPISQKMESQSGSFWHGIVHRREADFSNANYWWNRTGTHPTFDSICDLVLHAVPDFPFLHEIRDSGAWEPKAFTDFCRRARETGEWTSQLESVQRLEMRVLLEWCAAQVK</sequence>
<keyword evidence="2" id="KW-1185">Reference proteome</keyword>
<gene>
    <name evidence="1" type="ORF">B1R32_10539</name>
</gene>